<accession>A0A6A9V1I5</accession>
<comment type="caution">
    <text evidence="1">The sequence shown here is derived from an EMBL/GenBank/DDBJ whole genome shotgun (WGS) entry which is preliminary data.</text>
</comment>
<name>A0A6A9V1I5_9ACTN</name>
<keyword evidence="2" id="KW-1185">Reference proteome</keyword>
<reference evidence="1 2" key="1">
    <citation type="submission" date="2019-12" db="EMBL/GenBank/DDBJ databases">
        <title>Auraticoccus cholistani sp. nov., an actinomycete isolated from soil of Cholistan desert.</title>
        <authorList>
            <person name="Cheema M.T."/>
        </authorList>
    </citation>
    <scope>NUCLEOTIDE SEQUENCE [LARGE SCALE GENOMIC DNA]</scope>
    <source>
        <strain evidence="1 2">F435</strain>
    </source>
</reference>
<dbReference type="InterPro" id="IPR015996">
    <property type="entry name" value="UCP028451"/>
</dbReference>
<dbReference type="RefSeq" id="WP_156611249.1">
    <property type="nucleotide sequence ID" value="NZ_WPCU01000010.1"/>
</dbReference>
<gene>
    <name evidence="1" type="ORF">GC722_14155</name>
</gene>
<dbReference type="Pfam" id="PF09365">
    <property type="entry name" value="DUF2461"/>
    <property type="match status" value="1"/>
</dbReference>
<evidence type="ECO:0000313" key="2">
    <source>
        <dbReference type="Proteomes" id="UP000435304"/>
    </source>
</evidence>
<dbReference type="AlphaFoldDB" id="A0A6A9V1I5"/>
<sequence length="210" mass="23797">MAERFAGFPEAALDFYDDLELDNSRSFWERHRHVYEECVRAPMVALTAELAEQFGTAKLFRPHRDVRFAKDKSPYKTHQGAYVAAADHTGWYVELSAAGVRVAAGRWGGDGETLARVRRDIAGRPGAELERLLAEARSRGLEVSGDRLRTAPRGWPRDHPRIELLRHTTLNLGRSYGFDPVISDHALVGRVRHDWELMRPLVEWLAARAG</sequence>
<dbReference type="InterPro" id="IPR012808">
    <property type="entry name" value="CHP02453"/>
</dbReference>
<dbReference type="NCBIfam" id="TIGR02453">
    <property type="entry name" value="TIGR02453 family protein"/>
    <property type="match status" value="1"/>
</dbReference>
<proteinExistence type="predicted"/>
<dbReference type="PANTHER" id="PTHR36452">
    <property type="entry name" value="CHROMOSOME 12, WHOLE GENOME SHOTGUN SEQUENCE"/>
    <property type="match status" value="1"/>
</dbReference>
<dbReference type="Proteomes" id="UP000435304">
    <property type="component" value="Unassembled WGS sequence"/>
</dbReference>
<protein>
    <submittedName>
        <fullName evidence="1">TIGR02453 family protein</fullName>
    </submittedName>
</protein>
<dbReference type="PANTHER" id="PTHR36452:SF1">
    <property type="entry name" value="DUF2461 DOMAIN-CONTAINING PROTEIN"/>
    <property type="match status" value="1"/>
</dbReference>
<evidence type="ECO:0000313" key="1">
    <source>
        <dbReference type="EMBL" id="MVA77160.1"/>
    </source>
</evidence>
<dbReference type="PIRSF" id="PIRSF028451">
    <property type="entry name" value="UCP028451"/>
    <property type="match status" value="1"/>
</dbReference>
<dbReference type="EMBL" id="WPCU01000010">
    <property type="protein sequence ID" value="MVA77160.1"/>
    <property type="molecule type" value="Genomic_DNA"/>
</dbReference>
<organism evidence="1 2">
    <name type="scientific">Auraticoccus cholistanensis</name>
    <dbReference type="NCBI Taxonomy" id="2656650"/>
    <lineage>
        <taxon>Bacteria</taxon>
        <taxon>Bacillati</taxon>
        <taxon>Actinomycetota</taxon>
        <taxon>Actinomycetes</taxon>
        <taxon>Propionibacteriales</taxon>
        <taxon>Propionibacteriaceae</taxon>
        <taxon>Auraticoccus</taxon>
    </lineage>
</organism>